<sequence length="178" mass="19223">MQLNFAILSLALVASAMAFPMAENEANGMFEEEGRQVMSLFNKLSPATKEAIGVIHNNTELTRAAEESAVNDLFAGSTVNAEDKTAYDTIKSIALSKEAEFTAAIDKAVADSSLTETQKALYKACKDIYQNKTLTIKQTKEELEAVAAAADKVNVEDRKAVEQLIKETVQAQLKATSA</sequence>
<reference evidence="2" key="1">
    <citation type="submission" date="2016-11" db="UniProtKB">
        <authorList>
            <consortium name="WormBaseParasite"/>
        </authorList>
    </citation>
    <scope>IDENTIFICATION</scope>
    <source>
        <strain evidence="2">KR3021</strain>
    </source>
</reference>
<dbReference type="WBParaSite" id="RSKR_0000986700.1">
    <property type="protein sequence ID" value="RSKR_0000986700.1"/>
    <property type="gene ID" value="RSKR_0000986700"/>
</dbReference>
<dbReference type="Proteomes" id="UP000095286">
    <property type="component" value="Unplaced"/>
</dbReference>
<organism evidence="1 2">
    <name type="scientific">Rhabditophanes sp. KR3021</name>
    <dbReference type="NCBI Taxonomy" id="114890"/>
    <lineage>
        <taxon>Eukaryota</taxon>
        <taxon>Metazoa</taxon>
        <taxon>Ecdysozoa</taxon>
        <taxon>Nematoda</taxon>
        <taxon>Chromadorea</taxon>
        <taxon>Rhabditida</taxon>
        <taxon>Tylenchina</taxon>
        <taxon>Panagrolaimomorpha</taxon>
        <taxon>Strongyloidoidea</taxon>
        <taxon>Alloionematidae</taxon>
        <taxon>Rhabditophanes</taxon>
    </lineage>
</organism>
<protein>
    <submittedName>
        <fullName evidence="2">DUF148 domain-containing protein</fullName>
    </submittedName>
</protein>
<accession>A0AC35UC87</accession>
<proteinExistence type="predicted"/>
<name>A0AC35UC87_9BILA</name>
<evidence type="ECO:0000313" key="1">
    <source>
        <dbReference type="Proteomes" id="UP000095286"/>
    </source>
</evidence>
<evidence type="ECO:0000313" key="2">
    <source>
        <dbReference type="WBParaSite" id="RSKR_0000986700.1"/>
    </source>
</evidence>